<evidence type="ECO:0000256" key="1">
    <source>
        <dbReference type="SAM" id="MobiDB-lite"/>
    </source>
</evidence>
<feature type="compositionally biased region" description="Basic and acidic residues" evidence="1">
    <location>
        <begin position="52"/>
        <end position="71"/>
    </location>
</feature>
<organism evidence="2">
    <name type="scientific">Guillardia theta</name>
    <name type="common">Cryptophyte</name>
    <name type="synonym">Cryptomonas phi</name>
    <dbReference type="NCBI Taxonomy" id="55529"/>
    <lineage>
        <taxon>Eukaryota</taxon>
        <taxon>Cryptophyceae</taxon>
        <taxon>Pyrenomonadales</taxon>
        <taxon>Geminigeraceae</taxon>
        <taxon>Guillardia</taxon>
    </lineage>
</organism>
<dbReference type="AlphaFoldDB" id="A0A7S4P1U0"/>
<proteinExistence type="predicted"/>
<protein>
    <submittedName>
        <fullName evidence="2">Uncharacterized protein</fullName>
    </submittedName>
</protein>
<sequence>MTKKSNKRDKPEENSKKSEVASDSAKKSKKGSKGVEEDELDDIFASKPSRSKQSESDKKDTTKGPDLKEIAQEANKYKGGGSSARKSCDGLLVYSEQELAKELGEEAWDAFMEASDPNLSREAAGCHW</sequence>
<name>A0A7S4P1U0_GUITH</name>
<feature type="region of interest" description="Disordered" evidence="1">
    <location>
        <begin position="1"/>
        <end position="86"/>
    </location>
</feature>
<accession>A0A7S4P1U0</accession>
<gene>
    <name evidence="2" type="ORF">GTHE00462_LOCUS27249</name>
</gene>
<feature type="compositionally biased region" description="Basic and acidic residues" evidence="1">
    <location>
        <begin position="8"/>
        <end position="26"/>
    </location>
</feature>
<reference evidence="2" key="1">
    <citation type="submission" date="2021-01" db="EMBL/GenBank/DDBJ databases">
        <authorList>
            <person name="Corre E."/>
            <person name="Pelletier E."/>
            <person name="Niang G."/>
            <person name="Scheremetjew M."/>
            <person name="Finn R."/>
            <person name="Kale V."/>
            <person name="Holt S."/>
            <person name="Cochrane G."/>
            <person name="Meng A."/>
            <person name="Brown T."/>
            <person name="Cohen L."/>
        </authorList>
    </citation>
    <scope>NUCLEOTIDE SEQUENCE</scope>
    <source>
        <strain evidence="2">CCMP 2712</strain>
    </source>
</reference>
<evidence type="ECO:0000313" key="2">
    <source>
        <dbReference type="EMBL" id="CAE2320984.1"/>
    </source>
</evidence>
<dbReference type="EMBL" id="HBKN01034976">
    <property type="protein sequence ID" value="CAE2320984.1"/>
    <property type="molecule type" value="Transcribed_RNA"/>
</dbReference>